<keyword evidence="6 9" id="KW-1133">Transmembrane helix</keyword>
<dbReference type="PANTHER" id="PTHR30477">
    <property type="entry name" value="ABC-TRANSPORTER METAL-BINDING PROTEIN"/>
    <property type="match status" value="1"/>
</dbReference>
<keyword evidence="7 9" id="KW-0472">Membrane</keyword>
<dbReference type="RefSeq" id="WP_212569704.1">
    <property type="nucleotide sequence ID" value="NZ_CP073084.1"/>
</dbReference>
<evidence type="ECO:0000256" key="6">
    <source>
        <dbReference type="ARBA" id="ARBA00022989"/>
    </source>
</evidence>
<feature type="transmembrane region" description="Helical" evidence="9">
    <location>
        <begin position="225"/>
        <end position="243"/>
    </location>
</feature>
<dbReference type="SUPFAM" id="SSF81345">
    <property type="entry name" value="ABC transporter involved in vitamin B12 uptake, BtuC"/>
    <property type="match status" value="1"/>
</dbReference>
<reference evidence="10 11" key="1">
    <citation type="submission" date="2021-04" db="EMBL/GenBank/DDBJ databases">
        <title>Complete genome sequence of a novel Streptococcus species.</title>
        <authorList>
            <person name="Teng J.L.L."/>
        </authorList>
    </citation>
    <scope>NUCLEOTIDE SEQUENCE [LARGE SCALE GENOMIC DNA]</scope>
    <source>
        <strain evidence="10 11">HKU75</strain>
    </source>
</reference>
<evidence type="ECO:0000256" key="7">
    <source>
        <dbReference type="ARBA" id="ARBA00023136"/>
    </source>
</evidence>
<keyword evidence="3 8" id="KW-0813">Transport</keyword>
<evidence type="ECO:0000256" key="9">
    <source>
        <dbReference type="SAM" id="Phobius"/>
    </source>
</evidence>
<feature type="transmembrane region" description="Helical" evidence="9">
    <location>
        <begin position="31"/>
        <end position="50"/>
    </location>
</feature>
<keyword evidence="5 8" id="KW-0812">Transmembrane</keyword>
<gene>
    <name evidence="10" type="ORF">INT76_06595</name>
</gene>
<name>A0ABX7YIG1_9STRE</name>
<evidence type="ECO:0000313" key="11">
    <source>
        <dbReference type="Proteomes" id="UP000677616"/>
    </source>
</evidence>
<evidence type="ECO:0000256" key="4">
    <source>
        <dbReference type="ARBA" id="ARBA00022475"/>
    </source>
</evidence>
<evidence type="ECO:0000256" key="5">
    <source>
        <dbReference type="ARBA" id="ARBA00022692"/>
    </source>
</evidence>
<protein>
    <submittedName>
        <fullName evidence="10">Metal ABC transporter permease</fullName>
    </submittedName>
</protein>
<evidence type="ECO:0000256" key="3">
    <source>
        <dbReference type="ARBA" id="ARBA00022448"/>
    </source>
</evidence>
<organism evidence="10 11">
    <name type="scientific">Streptococcus oriscaviae</name>
    <dbReference type="NCBI Taxonomy" id="2781599"/>
    <lineage>
        <taxon>Bacteria</taxon>
        <taxon>Bacillati</taxon>
        <taxon>Bacillota</taxon>
        <taxon>Bacilli</taxon>
        <taxon>Lactobacillales</taxon>
        <taxon>Streptococcaceae</taxon>
        <taxon>Streptococcus</taxon>
    </lineage>
</organism>
<keyword evidence="11" id="KW-1185">Reference proteome</keyword>
<dbReference type="Gene3D" id="1.10.3470.10">
    <property type="entry name" value="ABC transporter involved in vitamin B12 uptake, BtuC"/>
    <property type="match status" value="1"/>
</dbReference>
<evidence type="ECO:0000313" key="10">
    <source>
        <dbReference type="EMBL" id="QUE53530.1"/>
    </source>
</evidence>
<keyword evidence="4" id="KW-1003">Cell membrane</keyword>
<sequence>MFEVFLILYLVAFSCSLMGSILVLRNQSMLADALSHSVLLGIVLGFFVSHSLDSPLLMMGASLFGVLSVLGIDALHSRKVNHDAATGLIFSFFFALAVILISLFARNVHLDLDMVLMGEVLFAPLHRVDILGLSIPVALFKSALLLFINATFFAFVYQPLKLFLFDERQARLSGIKVKGLQLLILFLVSLTTVLSFEAIGSMTVIVFLVAPSMVALPWSKSFGQLLFLGLVVALGNVCLGYLLAWTFDLTMSGTCAVVCLLIFCVSHFLKNTLKTKSGK</sequence>
<dbReference type="PANTHER" id="PTHR30477:SF8">
    <property type="entry name" value="METAL TRANSPORT SYSTEM MEMBRANE PROTEIN CT_070-RELATED"/>
    <property type="match status" value="1"/>
</dbReference>
<feature type="transmembrane region" description="Helical" evidence="9">
    <location>
        <begin position="249"/>
        <end position="269"/>
    </location>
</feature>
<feature type="transmembrane region" description="Helical" evidence="9">
    <location>
        <begin position="87"/>
        <end position="110"/>
    </location>
</feature>
<evidence type="ECO:0000256" key="1">
    <source>
        <dbReference type="ARBA" id="ARBA00004651"/>
    </source>
</evidence>
<dbReference type="Proteomes" id="UP000677616">
    <property type="component" value="Chromosome"/>
</dbReference>
<proteinExistence type="inferred from homology"/>
<accession>A0ABX7YIG1</accession>
<dbReference type="Pfam" id="PF00950">
    <property type="entry name" value="ABC-3"/>
    <property type="match status" value="1"/>
</dbReference>
<comment type="similarity">
    <text evidence="2 8">Belongs to the ABC-3 integral membrane protein family.</text>
</comment>
<dbReference type="InterPro" id="IPR001626">
    <property type="entry name" value="ABC_TroCD"/>
</dbReference>
<dbReference type="InterPro" id="IPR037294">
    <property type="entry name" value="ABC_BtuC-like"/>
</dbReference>
<feature type="transmembrane region" description="Helical" evidence="9">
    <location>
        <begin position="56"/>
        <end position="75"/>
    </location>
</feature>
<feature type="transmembrane region" description="Helical" evidence="9">
    <location>
        <begin position="6"/>
        <end position="24"/>
    </location>
</feature>
<comment type="subcellular location">
    <subcellularLocation>
        <location evidence="1 8">Cell membrane</location>
        <topology evidence="1 8">Multi-pass membrane protein</topology>
    </subcellularLocation>
</comment>
<dbReference type="EMBL" id="CP073084">
    <property type="protein sequence ID" value="QUE53530.1"/>
    <property type="molecule type" value="Genomic_DNA"/>
</dbReference>
<evidence type="ECO:0000256" key="8">
    <source>
        <dbReference type="RuleBase" id="RU003943"/>
    </source>
</evidence>
<evidence type="ECO:0000256" key="2">
    <source>
        <dbReference type="ARBA" id="ARBA00008034"/>
    </source>
</evidence>
<feature type="transmembrane region" description="Helical" evidence="9">
    <location>
        <begin position="130"/>
        <end position="156"/>
    </location>
</feature>